<evidence type="ECO:0000313" key="3">
    <source>
        <dbReference type="EMBL" id="PTB20690.1"/>
    </source>
</evidence>
<keyword evidence="2" id="KW-0732">Signal</keyword>
<feature type="signal peptide" evidence="2">
    <location>
        <begin position="1"/>
        <end position="26"/>
    </location>
</feature>
<dbReference type="EMBL" id="PYUC01000005">
    <property type="protein sequence ID" value="PTB20690.1"/>
    <property type="molecule type" value="Genomic_DNA"/>
</dbReference>
<evidence type="ECO:0000256" key="1">
    <source>
        <dbReference type="SAM" id="MobiDB-lite"/>
    </source>
</evidence>
<dbReference type="InterPro" id="IPR018718">
    <property type="entry name" value="DUF2242"/>
</dbReference>
<proteinExistence type="predicted"/>
<evidence type="ECO:0000313" key="4">
    <source>
        <dbReference type="Proteomes" id="UP000240638"/>
    </source>
</evidence>
<dbReference type="AlphaFoldDB" id="A0A2T3XVZ0"/>
<name>A0A2T3XVZ0_9BURK</name>
<dbReference type="RefSeq" id="WP_107151005.1">
    <property type="nucleotide sequence ID" value="NZ_PYUC01000005.1"/>
</dbReference>
<dbReference type="Pfam" id="PF10001">
    <property type="entry name" value="DUF2242"/>
    <property type="match status" value="1"/>
</dbReference>
<comment type="caution">
    <text evidence="3">The sequence shown here is derived from an EMBL/GenBank/DDBJ whole genome shotgun (WGS) entry which is preliminary data.</text>
</comment>
<accession>A0A2T3XVZ0</accession>
<gene>
    <name evidence="3" type="ORF">C9I57_12785</name>
</gene>
<feature type="chain" id="PRO_5015436605" evidence="2">
    <location>
        <begin position="27"/>
        <end position="346"/>
    </location>
</feature>
<reference evidence="3 4" key="1">
    <citation type="submission" date="2018-03" db="EMBL/GenBank/DDBJ databases">
        <title>Whole genome analyses suggest that Burkholderia sensu lato contains two further novel genera in the rhizoxinica-symbiotica group Mycetohabitans gen. nov., and Trinickia gen. nov.: implications for the evolution of diazotrophy and nodulation in the Burkholderiaceae.</title>
        <authorList>
            <person name="Estrada De Los Santos P."/>
            <person name="Palmer M."/>
            <person name="Chavez-Ramirez B."/>
            <person name="Steenkamp E.T."/>
            <person name="Hirsch A.M."/>
            <person name="Manyaka P."/>
            <person name="Maluk M."/>
            <person name="Lafos M."/>
            <person name="Crook M."/>
            <person name="Gross E."/>
            <person name="Simon M.F."/>
            <person name="Bueno Dos Reis Junior F."/>
            <person name="Poole P.S."/>
            <person name="Venter S.N."/>
            <person name="James E.K."/>
        </authorList>
    </citation>
    <scope>NUCLEOTIDE SEQUENCE [LARGE SCALE GENOMIC DNA]</scope>
    <source>
        <strain evidence="3 4">JPY-366</strain>
    </source>
</reference>
<sequence>MQKLYRSSVLRVTLPLAAAVALGALAACSSTKPPSPQQEFFETGSSPFSRTFNANSTQTCEAARRALLNQGYLATATRPDTIDATRDFQPSGDKHITVEFHVVCTPGDDPESTSIVYANAVQSGYALKKSDTSASVGFSLLGSVSLPIRSSSDSMVKVSSETIKAGTFYKQFFEYVDHYLHSAPKALRVAPTPIKEAQLPGGPPAAAAPASPAAAPATPAIAAAASQPAVAAPATHSAVTAPSTQPTATAPAAAPAATVQQATMAAASTAASAVAAPAPLSTPTTPPATAVAAATVATAAATAPALPTLTAQPVSSTKLSEPAQAAASPAAAPEPASAAAPATTTP</sequence>
<evidence type="ECO:0000256" key="2">
    <source>
        <dbReference type="SAM" id="SignalP"/>
    </source>
</evidence>
<organism evidence="3 4">
    <name type="scientific">Trinickia symbiotica</name>
    <dbReference type="NCBI Taxonomy" id="863227"/>
    <lineage>
        <taxon>Bacteria</taxon>
        <taxon>Pseudomonadati</taxon>
        <taxon>Pseudomonadota</taxon>
        <taxon>Betaproteobacteria</taxon>
        <taxon>Burkholderiales</taxon>
        <taxon>Burkholderiaceae</taxon>
        <taxon>Trinickia</taxon>
    </lineage>
</organism>
<protein>
    <submittedName>
        <fullName evidence="3">DUF2242 domain-containing protein</fullName>
    </submittedName>
</protein>
<feature type="region of interest" description="Disordered" evidence="1">
    <location>
        <begin position="305"/>
        <end position="346"/>
    </location>
</feature>
<dbReference type="Proteomes" id="UP000240638">
    <property type="component" value="Unassembled WGS sequence"/>
</dbReference>
<dbReference type="PROSITE" id="PS51257">
    <property type="entry name" value="PROKAR_LIPOPROTEIN"/>
    <property type="match status" value="1"/>
</dbReference>